<evidence type="ECO:0000313" key="2">
    <source>
        <dbReference type="Proteomes" id="UP001595792"/>
    </source>
</evidence>
<dbReference type="EMBL" id="JBHSBY010000142">
    <property type="protein sequence ID" value="MFC4198682.1"/>
    <property type="molecule type" value="Genomic_DNA"/>
</dbReference>
<accession>A0ABV8NSR3</accession>
<keyword evidence="2" id="KW-1185">Reference proteome</keyword>
<evidence type="ECO:0000313" key="1">
    <source>
        <dbReference type="EMBL" id="MFC4198682.1"/>
    </source>
</evidence>
<name>A0ABV8NSR3_9SPHI</name>
<comment type="caution">
    <text evidence="1">The sequence shown here is derived from an EMBL/GenBank/DDBJ whole genome shotgun (WGS) entry which is preliminary data.</text>
</comment>
<protein>
    <recommendedName>
        <fullName evidence="3">Lipoprotein</fullName>
    </recommendedName>
</protein>
<proteinExistence type="predicted"/>
<reference evidence="2" key="1">
    <citation type="journal article" date="2019" name="Int. J. Syst. Evol. Microbiol.">
        <title>The Global Catalogue of Microorganisms (GCM) 10K type strain sequencing project: providing services to taxonomists for standard genome sequencing and annotation.</title>
        <authorList>
            <consortium name="The Broad Institute Genomics Platform"/>
            <consortium name="The Broad Institute Genome Sequencing Center for Infectious Disease"/>
            <person name="Wu L."/>
            <person name="Ma J."/>
        </authorList>
    </citation>
    <scope>NUCLEOTIDE SEQUENCE [LARGE SCALE GENOMIC DNA]</scope>
    <source>
        <strain evidence="2">CCM 8689</strain>
    </source>
</reference>
<dbReference type="Proteomes" id="UP001595792">
    <property type="component" value="Unassembled WGS sequence"/>
</dbReference>
<sequence>MSCSNKNNAPVIKFSADSNSIVIKNIDEASLFQVKNAYRTNSDSVNFISVLLTPNETDSLQTEKEVSGKINLIGDSVLFIPETPFLKGKTYLVESYVGVKFADGGKLFKGTIKHSLQPQQQILKR</sequence>
<dbReference type="RefSeq" id="WP_378962711.1">
    <property type="nucleotide sequence ID" value="NZ_JBHRXC010000016.1"/>
</dbReference>
<organism evidence="1 2">
    <name type="scientific">Pedobacter jamesrossensis</name>
    <dbReference type="NCBI Taxonomy" id="1908238"/>
    <lineage>
        <taxon>Bacteria</taxon>
        <taxon>Pseudomonadati</taxon>
        <taxon>Bacteroidota</taxon>
        <taxon>Sphingobacteriia</taxon>
        <taxon>Sphingobacteriales</taxon>
        <taxon>Sphingobacteriaceae</taxon>
        <taxon>Pedobacter</taxon>
    </lineage>
</organism>
<gene>
    <name evidence="1" type="ORF">ACFOUY_18395</name>
</gene>
<evidence type="ECO:0008006" key="3">
    <source>
        <dbReference type="Google" id="ProtNLM"/>
    </source>
</evidence>